<dbReference type="Pfam" id="PF02098">
    <property type="entry name" value="His_binding"/>
    <property type="match status" value="1"/>
</dbReference>
<keyword evidence="1" id="KW-0732">Signal</keyword>
<evidence type="ECO:0000313" key="2">
    <source>
        <dbReference type="EMBL" id="JAC30997.1"/>
    </source>
</evidence>
<reference evidence="2" key="1">
    <citation type="submission" date="2014-03" db="EMBL/GenBank/DDBJ databases">
        <title>The sialotranscriptome of Amblyomma triste, Amblyomma parvum and Amblyomma cajennense ticks, uncovered by 454-based RNA-seq.</title>
        <authorList>
            <person name="Garcia G.R."/>
            <person name="Gardinassi L.G."/>
            <person name="Ribeiro J.M."/>
            <person name="Anatriello E."/>
            <person name="Ferreira B.R."/>
            <person name="Moreira H.N."/>
            <person name="Mafra C."/>
            <person name="Olegario M.M."/>
            <person name="Szabo P.J."/>
            <person name="Miranda-Santos I.K."/>
            <person name="Maruyama S.R."/>
        </authorList>
    </citation>
    <scope>NUCLEOTIDE SEQUENCE</scope>
    <source>
        <strain evidence="2">Mato Grasso do Sul</strain>
        <tissue evidence="2">Salivary glands</tissue>
    </source>
</reference>
<evidence type="ECO:0000256" key="1">
    <source>
        <dbReference type="SAM" id="SignalP"/>
    </source>
</evidence>
<feature type="chain" id="PRO_5001518482" evidence="1">
    <location>
        <begin position="21"/>
        <end position="209"/>
    </location>
</feature>
<dbReference type="EMBL" id="GBBM01004421">
    <property type="protein sequence ID" value="JAC30997.1"/>
    <property type="molecule type" value="mRNA"/>
</dbReference>
<organism evidence="2">
    <name type="scientific">Amblyomma triste</name>
    <name type="common">Neotropical tick</name>
    <dbReference type="NCBI Taxonomy" id="251400"/>
    <lineage>
        <taxon>Eukaryota</taxon>
        <taxon>Metazoa</taxon>
        <taxon>Ecdysozoa</taxon>
        <taxon>Arthropoda</taxon>
        <taxon>Chelicerata</taxon>
        <taxon>Arachnida</taxon>
        <taxon>Acari</taxon>
        <taxon>Parasitiformes</taxon>
        <taxon>Ixodida</taxon>
        <taxon>Ixodoidea</taxon>
        <taxon>Ixodidae</taxon>
        <taxon>Amblyomminae</taxon>
        <taxon>Amblyomma</taxon>
    </lineage>
</organism>
<dbReference type="AlphaFoldDB" id="A0A023GAU6"/>
<protein>
    <submittedName>
        <fullName evidence="2">Uncharacterized protein</fullName>
    </submittedName>
</protein>
<accession>A0A023GAU6</accession>
<dbReference type="InterPro" id="IPR002970">
    <property type="entry name" value="Tick_his-bd"/>
</dbReference>
<feature type="signal peptide" evidence="1">
    <location>
        <begin position="1"/>
        <end position="20"/>
    </location>
</feature>
<sequence>MSSVASLCAFLGFFFACTRDHETAVAFDTDAMKVLVPPHSYWLFKRSFSADTTFTGNGRCVEIEYVVFDDNSDMVMLDAREDRKKEEMDTKMYMASVKPSDPAVLQYMPLGGEADIAGTVEYKVLEVMQNACYVVEKISEDVPEVSAEEGKEKVHKCELWLKKEKEVGHQRPTYTTQSLQACKKSYDVLCMNMQQVYFKRLCEPISPSK</sequence>
<dbReference type="GO" id="GO:0030682">
    <property type="term" value="P:symbiont-mediated perturbation of host defenses"/>
    <property type="evidence" value="ECO:0007669"/>
    <property type="project" value="InterPro"/>
</dbReference>
<dbReference type="Gene3D" id="2.40.128.20">
    <property type="match status" value="1"/>
</dbReference>
<name>A0A023GAU6_AMBTT</name>
<dbReference type="GO" id="GO:0043176">
    <property type="term" value="F:amine binding"/>
    <property type="evidence" value="ECO:0007669"/>
    <property type="project" value="InterPro"/>
</dbReference>
<dbReference type="SUPFAM" id="SSF50814">
    <property type="entry name" value="Lipocalins"/>
    <property type="match status" value="1"/>
</dbReference>
<proteinExistence type="evidence at transcript level"/>
<dbReference type="InterPro" id="IPR012674">
    <property type="entry name" value="Calycin"/>
</dbReference>